<gene>
    <name evidence="1" type="ORF">PSON_ATCC_30995.1.T0550030</name>
</gene>
<reference evidence="1" key="1">
    <citation type="submission" date="2021-01" db="EMBL/GenBank/DDBJ databases">
        <authorList>
            <consortium name="Genoscope - CEA"/>
            <person name="William W."/>
        </authorList>
    </citation>
    <scope>NUCLEOTIDE SEQUENCE</scope>
</reference>
<accession>A0A8S1NCM3</accession>
<keyword evidence="2" id="KW-1185">Reference proteome</keyword>
<organism evidence="1 2">
    <name type="scientific">Paramecium sonneborni</name>
    <dbReference type="NCBI Taxonomy" id="65129"/>
    <lineage>
        <taxon>Eukaryota</taxon>
        <taxon>Sar</taxon>
        <taxon>Alveolata</taxon>
        <taxon>Ciliophora</taxon>
        <taxon>Intramacronucleata</taxon>
        <taxon>Oligohymenophorea</taxon>
        <taxon>Peniculida</taxon>
        <taxon>Parameciidae</taxon>
        <taxon>Paramecium</taxon>
    </lineage>
</organism>
<dbReference type="EMBL" id="CAJJDN010000055">
    <property type="protein sequence ID" value="CAD8089892.1"/>
    <property type="molecule type" value="Genomic_DNA"/>
</dbReference>
<evidence type="ECO:0000313" key="2">
    <source>
        <dbReference type="Proteomes" id="UP000692954"/>
    </source>
</evidence>
<comment type="caution">
    <text evidence="1">The sequence shown here is derived from an EMBL/GenBank/DDBJ whole genome shotgun (WGS) entry which is preliminary data.</text>
</comment>
<sequence length="41" mass="5101">MKKYEFRYQLAKEKIDEQRMAMDLFLKKSKGVYKFIDARRP</sequence>
<protein>
    <submittedName>
        <fullName evidence="1">Uncharacterized protein</fullName>
    </submittedName>
</protein>
<dbReference type="Proteomes" id="UP000692954">
    <property type="component" value="Unassembled WGS sequence"/>
</dbReference>
<proteinExistence type="predicted"/>
<name>A0A8S1NCM3_9CILI</name>
<evidence type="ECO:0000313" key="1">
    <source>
        <dbReference type="EMBL" id="CAD8089892.1"/>
    </source>
</evidence>
<dbReference type="AlphaFoldDB" id="A0A8S1NCM3"/>